<keyword evidence="5 7" id="KW-0733">Signal recognition particle</keyword>
<evidence type="ECO:0000256" key="4">
    <source>
        <dbReference type="ARBA" id="ARBA00022884"/>
    </source>
</evidence>
<dbReference type="GO" id="GO:0006614">
    <property type="term" value="P:SRP-dependent cotranslational protein targeting to membrane"/>
    <property type="evidence" value="ECO:0007669"/>
    <property type="project" value="UniProtKB-UniRule"/>
</dbReference>
<organism evidence="8 9">
    <name type="scientific">Pisum sativum</name>
    <name type="common">Garden pea</name>
    <name type="synonym">Lathyrus oleraceus</name>
    <dbReference type="NCBI Taxonomy" id="3888"/>
    <lineage>
        <taxon>Eukaryota</taxon>
        <taxon>Viridiplantae</taxon>
        <taxon>Streptophyta</taxon>
        <taxon>Embryophyta</taxon>
        <taxon>Tracheophyta</taxon>
        <taxon>Spermatophyta</taxon>
        <taxon>Magnoliopsida</taxon>
        <taxon>eudicotyledons</taxon>
        <taxon>Gunneridae</taxon>
        <taxon>Pentapetalae</taxon>
        <taxon>rosids</taxon>
        <taxon>fabids</taxon>
        <taxon>Fabales</taxon>
        <taxon>Fabaceae</taxon>
        <taxon>Papilionoideae</taxon>
        <taxon>50 kb inversion clade</taxon>
        <taxon>NPAAA clade</taxon>
        <taxon>Hologalegina</taxon>
        <taxon>IRL clade</taxon>
        <taxon>Fabeae</taxon>
        <taxon>Lathyrus</taxon>
    </lineage>
</organism>
<dbReference type="EMBL" id="JAMSHJ010000006">
    <property type="protein sequence ID" value="KAI5393598.1"/>
    <property type="molecule type" value="Genomic_DNA"/>
</dbReference>
<dbReference type="SUPFAM" id="SSF54762">
    <property type="entry name" value="Signal recognition particle alu RNA binding heterodimer, SRP9/14"/>
    <property type="match status" value="1"/>
</dbReference>
<proteinExistence type="inferred from homology"/>
<dbReference type="Gene3D" id="3.30.720.10">
    <property type="entry name" value="Signal recognition particle alu RNA binding heterodimer, srp9/1"/>
    <property type="match status" value="1"/>
</dbReference>
<sequence length="81" mass="9447">MKLTKICEKVHEKHNTSMGRMKAYRTGKVLLRLDPFLNKLTSMFERSTDKASVWVTLKRSSLKSKVWKNKLVTAGETIEYE</sequence>
<dbReference type="InterPro" id="IPR003210">
    <property type="entry name" value="Signal_recog_particle_SRP14"/>
</dbReference>
<evidence type="ECO:0000313" key="9">
    <source>
        <dbReference type="Proteomes" id="UP001058974"/>
    </source>
</evidence>
<protein>
    <recommendedName>
        <fullName evidence="7">Signal recognition particle 14 kDa protein</fullName>
        <shortName evidence="7">SRP14</shortName>
    </recommendedName>
</protein>
<evidence type="ECO:0000256" key="6">
    <source>
        <dbReference type="ARBA" id="ARBA00023274"/>
    </source>
</evidence>
<dbReference type="GO" id="GO:0030942">
    <property type="term" value="F:endoplasmic reticulum signal peptide binding"/>
    <property type="evidence" value="ECO:0007669"/>
    <property type="project" value="UniProtKB-UniRule"/>
</dbReference>
<dbReference type="Pfam" id="PF02290">
    <property type="entry name" value="SRP14"/>
    <property type="match status" value="1"/>
</dbReference>
<dbReference type="AlphaFoldDB" id="A0A9D4W073"/>
<evidence type="ECO:0000256" key="5">
    <source>
        <dbReference type="ARBA" id="ARBA00023135"/>
    </source>
</evidence>
<comment type="similarity">
    <text evidence="2 7">Belongs to the SRP14 family.</text>
</comment>
<comment type="caution">
    <text evidence="8">The sequence shown here is derived from an EMBL/GenBank/DDBJ whole genome shotgun (WGS) entry which is preliminary data.</text>
</comment>
<evidence type="ECO:0000313" key="8">
    <source>
        <dbReference type="EMBL" id="KAI5393598.1"/>
    </source>
</evidence>
<dbReference type="PANTHER" id="PTHR12013">
    <property type="entry name" value="SIGNAL RECOGNITION PARTICLE 14 KD PROTEIN"/>
    <property type="match status" value="1"/>
</dbReference>
<dbReference type="GO" id="GO:0005786">
    <property type="term" value="C:signal recognition particle, endoplasmic reticulum targeting"/>
    <property type="evidence" value="ECO:0007669"/>
    <property type="project" value="UniProtKB-UniRule"/>
</dbReference>
<keyword evidence="9" id="KW-1185">Reference proteome</keyword>
<evidence type="ECO:0000256" key="1">
    <source>
        <dbReference type="ARBA" id="ARBA00004496"/>
    </source>
</evidence>
<comment type="function">
    <text evidence="7">Component of the signal recognition particle (SRP) complex, a ribonucleoprotein complex that mediates the cotranslational targeting of secretory and membrane proteins to the endoplasmic reticulum (ER). SRP9 together with SRP14 and the Alu portion of the SRP RNA, constitutes the elongation arrest domain of SRP. The complex of SRP9 and SRP14 is required for SRP RNA binding.</text>
</comment>
<dbReference type="Gramene" id="Psat06G0064700-T1">
    <property type="protein sequence ID" value="KAI5393598.1"/>
    <property type="gene ID" value="KIW84_060647"/>
</dbReference>
<dbReference type="InterPro" id="IPR009018">
    <property type="entry name" value="Signal_recog_particle_SRP9/14"/>
</dbReference>
<keyword evidence="4 7" id="KW-0694">RNA-binding</keyword>
<evidence type="ECO:0000256" key="2">
    <source>
        <dbReference type="ARBA" id="ARBA00010349"/>
    </source>
</evidence>
<comment type="subcellular location">
    <subcellularLocation>
        <location evidence="1 7">Cytoplasm</location>
    </subcellularLocation>
</comment>
<dbReference type="Proteomes" id="UP001058974">
    <property type="component" value="Chromosome 6"/>
</dbReference>
<evidence type="ECO:0000256" key="7">
    <source>
        <dbReference type="RuleBase" id="RU368100"/>
    </source>
</evidence>
<comment type="subunit">
    <text evidence="7">Heterodimer with SRP9; binds RNA as heterodimer. Component of a signal recognition particle (SRP) complex that consists of a 7SL RNA molecule of 300 nucleotides and six protein subunits: SRP72, SRP68, SRP54, SRP19, SRP14 and SRP9.</text>
</comment>
<keyword evidence="6 7" id="KW-0687">Ribonucleoprotein</keyword>
<name>A0A9D4W073_PEA</name>
<gene>
    <name evidence="8" type="ORF">KIW84_060647</name>
</gene>
<evidence type="ECO:0000256" key="3">
    <source>
        <dbReference type="ARBA" id="ARBA00022490"/>
    </source>
</evidence>
<dbReference type="GO" id="GO:0008312">
    <property type="term" value="F:7S RNA binding"/>
    <property type="evidence" value="ECO:0007669"/>
    <property type="project" value="UniProtKB-UniRule"/>
</dbReference>
<accession>A0A9D4W073</accession>
<keyword evidence="3 7" id="KW-0963">Cytoplasm</keyword>
<reference evidence="8 9" key="1">
    <citation type="journal article" date="2022" name="Nat. Genet.">
        <title>Improved pea reference genome and pan-genome highlight genomic features and evolutionary characteristics.</title>
        <authorList>
            <person name="Yang T."/>
            <person name="Liu R."/>
            <person name="Luo Y."/>
            <person name="Hu S."/>
            <person name="Wang D."/>
            <person name="Wang C."/>
            <person name="Pandey M.K."/>
            <person name="Ge S."/>
            <person name="Xu Q."/>
            <person name="Li N."/>
            <person name="Li G."/>
            <person name="Huang Y."/>
            <person name="Saxena R.K."/>
            <person name="Ji Y."/>
            <person name="Li M."/>
            <person name="Yan X."/>
            <person name="He Y."/>
            <person name="Liu Y."/>
            <person name="Wang X."/>
            <person name="Xiang C."/>
            <person name="Varshney R.K."/>
            <person name="Ding H."/>
            <person name="Gao S."/>
            <person name="Zong X."/>
        </authorList>
    </citation>
    <scope>NUCLEOTIDE SEQUENCE [LARGE SCALE GENOMIC DNA]</scope>
    <source>
        <strain evidence="8 9">cv. Zhongwan 6</strain>
    </source>
</reference>